<gene>
    <name evidence="3" type="ORF">GMARGA_LOCUS12260</name>
</gene>
<sequence length="704" mass="80178">MGFEIYANPSSFLLTCKRLTNDELQLFRDGIDRTHIVALAKNILCFTSTLATHISIPDLNPCSLCGKEIYSLASNPSYKEFTLALCRHIFHQKCLEKYLVNGEARCLNKDCNRDIKTFLSPELFKGSQNKPTTSTAEDIATKQVDSENPTPIGEDANAIYMNELGLLGGENLLSKTAEVVKETSDQATSPIEVVSTIPGNSEKLDDSISKVTSGQIQLPTCEKCSKEISLEFTKPTIFFTLQTLMHKKKHTRESSTSTEKSSCKKAKKVSEKKVSSTLKQLIEELLINNPIVGRSSEEIGHTADTRGIFLKLSDRIDSAESKNEDASHDLITSYFDFGEALYNRYKKLKPTYSKDRARALVKREVRKEIPEAKFSDNAFKKRMKRAQKMFKIFNTIGKRKNSTDDTDYVIAEVLKESENLDYENLMMLLQKVEQENIGHECKKHIKLLQDSEKIRFSWKELKSLEEDNLLREKFEKPINWKDQALSNIASIKDIIKDEKTQAHERLIAKLSEVDVKKLTCNNPLTNNVIDLGANYLQILDNDYYVLAGERAGIQKLKKNPLIKNICAEFVKKRGEASNSYKLVLSQSEKVVHNRWIEENYGRKRIARNIADVLLQEVKSNALHKVLRGSKGSKVEIISRLINAVLWRLLLEYDVEVMRGKWQSVASKDQKLQHNSNARGDRPDLMIQAFLCQKWDEIAYVESGK</sequence>
<keyword evidence="1" id="KW-0862">Zinc</keyword>
<evidence type="ECO:0000259" key="2">
    <source>
        <dbReference type="PROSITE" id="PS50089"/>
    </source>
</evidence>
<keyword evidence="4" id="KW-1185">Reference proteome</keyword>
<evidence type="ECO:0000313" key="4">
    <source>
        <dbReference type="Proteomes" id="UP000789901"/>
    </source>
</evidence>
<dbReference type="PROSITE" id="PS50089">
    <property type="entry name" value="ZF_RING_2"/>
    <property type="match status" value="1"/>
</dbReference>
<keyword evidence="1" id="KW-0479">Metal-binding</keyword>
<organism evidence="3 4">
    <name type="scientific">Gigaspora margarita</name>
    <dbReference type="NCBI Taxonomy" id="4874"/>
    <lineage>
        <taxon>Eukaryota</taxon>
        <taxon>Fungi</taxon>
        <taxon>Fungi incertae sedis</taxon>
        <taxon>Mucoromycota</taxon>
        <taxon>Glomeromycotina</taxon>
        <taxon>Glomeromycetes</taxon>
        <taxon>Diversisporales</taxon>
        <taxon>Gigasporaceae</taxon>
        <taxon>Gigaspora</taxon>
    </lineage>
</organism>
<name>A0ABN7V114_GIGMA</name>
<evidence type="ECO:0000256" key="1">
    <source>
        <dbReference type="PROSITE-ProRule" id="PRU00175"/>
    </source>
</evidence>
<dbReference type="CDD" id="cd16448">
    <property type="entry name" value="RING-H2"/>
    <property type="match status" value="1"/>
</dbReference>
<dbReference type="InterPro" id="IPR001841">
    <property type="entry name" value="Znf_RING"/>
</dbReference>
<proteinExistence type="predicted"/>
<accession>A0ABN7V114</accession>
<feature type="domain" description="RING-type" evidence="2">
    <location>
        <begin position="62"/>
        <end position="106"/>
    </location>
</feature>
<evidence type="ECO:0000313" key="3">
    <source>
        <dbReference type="EMBL" id="CAG8703183.1"/>
    </source>
</evidence>
<dbReference type="Proteomes" id="UP000789901">
    <property type="component" value="Unassembled WGS sequence"/>
</dbReference>
<keyword evidence="1" id="KW-0863">Zinc-finger</keyword>
<reference evidence="3 4" key="1">
    <citation type="submission" date="2021-06" db="EMBL/GenBank/DDBJ databases">
        <authorList>
            <person name="Kallberg Y."/>
            <person name="Tangrot J."/>
            <person name="Rosling A."/>
        </authorList>
    </citation>
    <scope>NUCLEOTIDE SEQUENCE [LARGE SCALE GENOMIC DNA]</scope>
    <source>
        <strain evidence="3 4">120-4 pot B 10/14</strain>
    </source>
</reference>
<dbReference type="EMBL" id="CAJVQB010007430">
    <property type="protein sequence ID" value="CAG8703183.1"/>
    <property type="molecule type" value="Genomic_DNA"/>
</dbReference>
<comment type="caution">
    <text evidence="3">The sequence shown here is derived from an EMBL/GenBank/DDBJ whole genome shotgun (WGS) entry which is preliminary data.</text>
</comment>
<protein>
    <submittedName>
        <fullName evidence="3">34095_t:CDS:1</fullName>
    </submittedName>
</protein>